<evidence type="ECO:0000256" key="4">
    <source>
        <dbReference type="ARBA" id="ARBA00022538"/>
    </source>
</evidence>
<feature type="transmembrane region" description="Helical" evidence="10">
    <location>
        <begin position="51"/>
        <end position="67"/>
    </location>
</feature>
<evidence type="ECO:0000256" key="5">
    <source>
        <dbReference type="ARBA" id="ARBA00022692"/>
    </source>
</evidence>
<reference evidence="11 12" key="1">
    <citation type="submission" date="2024-04" db="EMBL/GenBank/DDBJ databases">
        <title>Human intestinal bacterial collection.</title>
        <authorList>
            <person name="Pauvert C."/>
            <person name="Hitch T.C.A."/>
            <person name="Clavel T."/>
        </authorList>
    </citation>
    <scope>NUCLEOTIDE SEQUENCE [LARGE SCALE GENOMIC DNA]</scope>
    <source>
        <strain evidence="11 12">CLA-SR-H026</strain>
    </source>
</reference>
<dbReference type="Pfam" id="PF02386">
    <property type="entry name" value="TrkH"/>
    <property type="match status" value="1"/>
</dbReference>
<feature type="transmembrane region" description="Helical" evidence="10">
    <location>
        <begin position="194"/>
        <end position="219"/>
    </location>
</feature>
<accession>A0ABV1J3N7</accession>
<keyword evidence="8" id="KW-0406">Ion transport</keyword>
<dbReference type="PANTHER" id="PTHR32024">
    <property type="entry name" value="TRK SYSTEM POTASSIUM UPTAKE PROTEIN TRKG-RELATED"/>
    <property type="match status" value="1"/>
</dbReference>
<dbReference type="Proteomes" id="UP001481872">
    <property type="component" value="Unassembled WGS sequence"/>
</dbReference>
<evidence type="ECO:0000256" key="6">
    <source>
        <dbReference type="ARBA" id="ARBA00022958"/>
    </source>
</evidence>
<evidence type="ECO:0000256" key="10">
    <source>
        <dbReference type="SAM" id="Phobius"/>
    </source>
</evidence>
<keyword evidence="5 10" id="KW-0812">Transmembrane</keyword>
<feature type="transmembrane region" description="Helical" evidence="10">
    <location>
        <begin position="231"/>
        <end position="250"/>
    </location>
</feature>
<evidence type="ECO:0000256" key="7">
    <source>
        <dbReference type="ARBA" id="ARBA00022989"/>
    </source>
</evidence>
<feature type="transmembrane region" description="Helical" evidence="10">
    <location>
        <begin position="130"/>
        <end position="151"/>
    </location>
</feature>
<gene>
    <name evidence="11" type="ORF">AAA081_00575</name>
</gene>
<dbReference type="EMBL" id="JBBNPS010000001">
    <property type="protein sequence ID" value="MEQ3352800.1"/>
    <property type="molecule type" value="Genomic_DNA"/>
</dbReference>
<name>A0ABV1J3N7_9FIRM</name>
<evidence type="ECO:0000256" key="9">
    <source>
        <dbReference type="ARBA" id="ARBA00023136"/>
    </source>
</evidence>
<comment type="subcellular location">
    <subcellularLocation>
        <location evidence="1">Cell membrane</location>
        <topology evidence="1">Multi-pass membrane protein</topology>
    </subcellularLocation>
</comment>
<dbReference type="RefSeq" id="WP_349053231.1">
    <property type="nucleotide sequence ID" value="NZ_JBBNPS010000001.1"/>
</dbReference>
<keyword evidence="9 10" id="KW-0472">Membrane</keyword>
<keyword evidence="4" id="KW-0633">Potassium transport</keyword>
<keyword evidence="2" id="KW-0813">Transport</keyword>
<keyword evidence="7 10" id="KW-1133">Transmembrane helix</keyword>
<sequence length="449" mass="48711">MKLPNRLQKKISHNPPFVLAISFLVLISIGTLLLMLPQASADHTSAGFVDALFTATSASCVTGLIVRNTAAGWTVFGKCIIIGLIQIGGLGTMTMLMWISIFTGQRISLTGRLYIREQLNADSLTGLVRLLKFATLLTLAIEGVGALILSFHLVPLYGVKKGIAFSLFHSVSAFCNAGFDLFGDSLMTYQGDFLITLTIAALIILGGLGFVVYADLWRYRTRRRLSPHTKLVFVTTAALLIAGTVMVSVFEWNNPNTLAPLPLPEKLLASFFQSTTFRTAGFNSLDMGYITDPTAFGSCLLMFIGGSPGSTAGGLKTTTFAIVLAATWASLRGSDDTEMFHRRVGKDIVRKAYSLFVIGVALVFTVASAVVMFEAGNVKFLDALFETFSAFGTVGVTRGITMMLKNSSKLILAFTMYLGRIGPTTFAMGLFHREHKRKFRYAEGKFIVG</sequence>
<dbReference type="InterPro" id="IPR003445">
    <property type="entry name" value="Cat_transpt"/>
</dbReference>
<feature type="transmembrane region" description="Helical" evidence="10">
    <location>
        <begin position="312"/>
        <end position="331"/>
    </location>
</feature>
<organism evidence="11 12">
    <name type="scientific">Aedoeadaptatus acetigenes</name>
    <dbReference type="NCBI Taxonomy" id="2981723"/>
    <lineage>
        <taxon>Bacteria</taxon>
        <taxon>Bacillati</taxon>
        <taxon>Bacillota</taxon>
        <taxon>Tissierellia</taxon>
        <taxon>Tissierellales</taxon>
        <taxon>Peptoniphilaceae</taxon>
        <taxon>Aedoeadaptatus</taxon>
    </lineage>
</organism>
<dbReference type="PANTHER" id="PTHR32024:SF1">
    <property type="entry name" value="KTR SYSTEM POTASSIUM UPTAKE PROTEIN B"/>
    <property type="match status" value="1"/>
</dbReference>
<comment type="caution">
    <text evidence="11">The sequence shown here is derived from an EMBL/GenBank/DDBJ whole genome shotgun (WGS) entry which is preliminary data.</text>
</comment>
<feature type="transmembrane region" description="Helical" evidence="10">
    <location>
        <begin position="352"/>
        <end position="373"/>
    </location>
</feature>
<keyword evidence="6" id="KW-0630">Potassium</keyword>
<evidence type="ECO:0000256" key="2">
    <source>
        <dbReference type="ARBA" id="ARBA00022448"/>
    </source>
</evidence>
<evidence type="ECO:0000256" key="3">
    <source>
        <dbReference type="ARBA" id="ARBA00022475"/>
    </source>
</evidence>
<feature type="transmembrane region" description="Helical" evidence="10">
    <location>
        <begin position="79"/>
        <end position="101"/>
    </location>
</feature>
<proteinExistence type="predicted"/>
<dbReference type="NCBIfam" id="TIGR00933">
    <property type="entry name" value="2a38"/>
    <property type="match status" value="1"/>
</dbReference>
<protein>
    <submittedName>
        <fullName evidence="11">TrkH family potassium uptake protein</fullName>
    </submittedName>
</protein>
<feature type="transmembrane region" description="Helical" evidence="10">
    <location>
        <begin position="410"/>
        <end position="431"/>
    </location>
</feature>
<feature type="transmembrane region" description="Helical" evidence="10">
    <location>
        <begin position="163"/>
        <end position="182"/>
    </location>
</feature>
<keyword evidence="12" id="KW-1185">Reference proteome</keyword>
<evidence type="ECO:0000256" key="8">
    <source>
        <dbReference type="ARBA" id="ARBA00023065"/>
    </source>
</evidence>
<evidence type="ECO:0000313" key="11">
    <source>
        <dbReference type="EMBL" id="MEQ3352800.1"/>
    </source>
</evidence>
<evidence type="ECO:0000313" key="12">
    <source>
        <dbReference type="Proteomes" id="UP001481872"/>
    </source>
</evidence>
<keyword evidence="3" id="KW-1003">Cell membrane</keyword>
<dbReference type="InterPro" id="IPR004772">
    <property type="entry name" value="TrkH"/>
</dbReference>
<evidence type="ECO:0000256" key="1">
    <source>
        <dbReference type="ARBA" id="ARBA00004651"/>
    </source>
</evidence>